<evidence type="ECO:0000256" key="1">
    <source>
        <dbReference type="ARBA" id="ARBA00022741"/>
    </source>
</evidence>
<proteinExistence type="predicted"/>
<keyword evidence="4" id="KW-1185">Reference proteome</keyword>
<reference evidence="3 4" key="1">
    <citation type="submission" date="2024-04" db="EMBL/GenBank/DDBJ databases">
        <title>Tritrichomonas musculus Genome.</title>
        <authorList>
            <person name="Alves-Ferreira E."/>
            <person name="Grigg M."/>
            <person name="Lorenzi H."/>
            <person name="Galac M."/>
        </authorList>
    </citation>
    <scope>NUCLEOTIDE SEQUENCE [LARGE SCALE GENOMIC DNA]</scope>
    <source>
        <strain evidence="3 4">EAF2021</strain>
    </source>
</reference>
<dbReference type="Pfam" id="PF00025">
    <property type="entry name" value="Arf"/>
    <property type="match status" value="1"/>
</dbReference>
<dbReference type="SUPFAM" id="SSF52540">
    <property type="entry name" value="P-loop containing nucleoside triphosphate hydrolases"/>
    <property type="match status" value="1"/>
</dbReference>
<keyword evidence="1" id="KW-0547">Nucleotide-binding</keyword>
<protein>
    <recommendedName>
        <fullName evidence="5">ADP-ribosylation factor</fullName>
    </recommendedName>
</protein>
<dbReference type="SMART" id="SM00177">
    <property type="entry name" value="ARF"/>
    <property type="match status" value="1"/>
</dbReference>
<sequence length="157" mass="18667">MLGSHDSGIETIISQIANFPFEYVFLGNRNSFPYRELDISYWYFEGEYRIIHLFKHYKNILGIIYIVDSSNIEQINKSRDAIRVLHEEEAFRDSVFLVLANKQDNPNAYNPKEITKMLKLNSISDRYWKLYGVSGKTESIIEAFNWIEEKINEKFYF</sequence>
<dbReference type="Gene3D" id="3.40.50.300">
    <property type="entry name" value="P-loop containing nucleotide triphosphate hydrolases"/>
    <property type="match status" value="1"/>
</dbReference>
<accession>A0ABR2GJU8</accession>
<organism evidence="3 4">
    <name type="scientific">Tritrichomonas musculus</name>
    <dbReference type="NCBI Taxonomy" id="1915356"/>
    <lineage>
        <taxon>Eukaryota</taxon>
        <taxon>Metamonada</taxon>
        <taxon>Parabasalia</taxon>
        <taxon>Tritrichomonadida</taxon>
        <taxon>Tritrichomonadidae</taxon>
        <taxon>Tritrichomonas</taxon>
    </lineage>
</organism>
<name>A0ABR2GJU8_9EUKA</name>
<gene>
    <name evidence="3" type="ORF">M9Y10_032631</name>
</gene>
<keyword evidence="2" id="KW-0342">GTP-binding</keyword>
<evidence type="ECO:0000313" key="3">
    <source>
        <dbReference type="EMBL" id="KAK8834217.1"/>
    </source>
</evidence>
<dbReference type="InterPro" id="IPR024156">
    <property type="entry name" value="Small_GTPase_ARF"/>
</dbReference>
<dbReference type="PANTHER" id="PTHR11711">
    <property type="entry name" value="ADP RIBOSYLATION FACTOR-RELATED"/>
    <property type="match status" value="1"/>
</dbReference>
<dbReference type="InterPro" id="IPR006689">
    <property type="entry name" value="Small_GTPase_ARF/SAR"/>
</dbReference>
<evidence type="ECO:0000256" key="2">
    <source>
        <dbReference type="ARBA" id="ARBA00023134"/>
    </source>
</evidence>
<dbReference type="Proteomes" id="UP001470230">
    <property type="component" value="Unassembled WGS sequence"/>
</dbReference>
<dbReference type="InterPro" id="IPR027417">
    <property type="entry name" value="P-loop_NTPase"/>
</dbReference>
<comment type="caution">
    <text evidence="3">The sequence shown here is derived from an EMBL/GenBank/DDBJ whole genome shotgun (WGS) entry which is preliminary data.</text>
</comment>
<evidence type="ECO:0008006" key="5">
    <source>
        <dbReference type="Google" id="ProtNLM"/>
    </source>
</evidence>
<dbReference type="EMBL" id="JAPFFF010000463">
    <property type="protein sequence ID" value="KAK8834217.1"/>
    <property type="molecule type" value="Genomic_DNA"/>
</dbReference>
<evidence type="ECO:0000313" key="4">
    <source>
        <dbReference type="Proteomes" id="UP001470230"/>
    </source>
</evidence>